<dbReference type="AlphaFoldDB" id="A0A8J2U763"/>
<evidence type="ECO:0000259" key="6">
    <source>
        <dbReference type="PROSITE" id="PS50850"/>
    </source>
</evidence>
<dbReference type="Proteomes" id="UP000607559">
    <property type="component" value="Unassembled WGS sequence"/>
</dbReference>
<evidence type="ECO:0000256" key="4">
    <source>
        <dbReference type="ARBA" id="ARBA00023136"/>
    </source>
</evidence>
<dbReference type="Gene3D" id="1.20.1250.20">
    <property type="entry name" value="MFS general substrate transporter like domains"/>
    <property type="match status" value="2"/>
</dbReference>
<dbReference type="Pfam" id="PF07690">
    <property type="entry name" value="MFS_1"/>
    <property type="match status" value="1"/>
</dbReference>
<feature type="transmembrane region" description="Helical" evidence="5">
    <location>
        <begin position="359"/>
        <end position="377"/>
    </location>
</feature>
<evidence type="ECO:0000256" key="5">
    <source>
        <dbReference type="SAM" id="Phobius"/>
    </source>
</evidence>
<evidence type="ECO:0000256" key="1">
    <source>
        <dbReference type="ARBA" id="ARBA00004141"/>
    </source>
</evidence>
<feature type="transmembrane region" description="Helical" evidence="5">
    <location>
        <begin position="274"/>
        <end position="292"/>
    </location>
</feature>
<feature type="transmembrane region" description="Helical" evidence="5">
    <location>
        <begin position="298"/>
        <end position="317"/>
    </location>
</feature>
<dbReference type="InterPro" id="IPR011701">
    <property type="entry name" value="MFS"/>
</dbReference>
<keyword evidence="8" id="KW-1185">Reference proteome</keyword>
<reference evidence="7" key="2">
    <citation type="submission" date="2020-09" db="EMBL/GenBank/DDBJ databases">
        <authorList>
            <person name="Sun Q."/>
            <person name="Zhou Y."/>
        </authorList>
    </citation>
    <scope>NUCLEOTIDE SEQUENCE</scope>
    <source>
        <strain evidence="7">CGMCC 1.15448</strain>
    </source>
</reference>
<evidence type="ECO:0000256" key="3">
    <source>
        <dbReference type="ARBA" id="ARBA00022989"/>
    </source>
</evidence>
<feature type="transmembrane region" description="Helical" evidence="5">
    <location>
        <begin position="329"/>
        <end position="353"/>
    </location>
</feature>
<feature type="transmembrane region" description="Helical" evidence="5">
    <location>
        <begin position="241"/>
        <end position="262"/>
    </location>
</feature>
<dbReference type="RefSeq" id="WP_188927762.1">
    <property type="nucleotide sequence ID" value="NZ_BMJC01000001.1"/>
</dbReference>
<feature type="transmembrane region" description="Helical" evidence="5">
    <location>
        <begin position="142"/>
        <end position="163"/>
    </location>
</feature>
<protein>
    <submittedName>
        <fullName evidence="7">MFS transporter</fullName>
    </submittedName>
</protein>
<feature type="transmembrane region" description="Helical" evidence="5">
    <location>
        <begin position="78"/>
        <end position="97"/>
    </location>
</feature>
<feature type="transmembrane region" description="Helical" evidence="5">
    <location>
        <begin position="103"/>
        <end position="121"/>
    </location>
</feature>
<comment type="caution">
    <text evidence="7">The sequence shown here is derived from an EMBL/GenBank/DDBJ whole genome shotgun (WGS) entry which is preliminary data.</text>
</comment>
<dbReference type="InterPro" id="IPR051788">
    <property type="entry name" value="MFS_Transporter"/>
</dbReference>
<sequence length="380" mass="40394">MNLLLSLPPRRVNRIAVSCFFFLAGLCFSSWASRIPSIQQKLHLNNIALGGVLLALPCGLMVSLPLAGWLVHRFGSRPVAIGAALLYASILPLLGFAGAVWQLVTGLFFFGMAGNMLNISINTQAIGTEALYGRSVMASYHGLWSLAGFSGASIGGLFLSLGWRPWQHFLVITALAFIIVAIMAGHLITRDLAADENRPIFARPDRSLINLGIIAFCSMICEGTMFDWSNVYFHEVIHPPALLAGAGLTAFMSTMASGRFFGDWVTTRLGVKRILQISGSLTATGLLLSILFPWLLPALLGFLMVGAGVSSVVPLVYSAAGRSKILSPGVALAAVSTLGYLGFLFGPPFIGFIAHISSLRVSLGLIAILGSVIALFASKI</sequence>
<feature type="transmembrane region" description="Helical" evidence="5">
    <location>
        <begin position="48"/>
        <end position="71"/>
    </location>
</feature>
<keyword evidence="4 5" id="KW-0472">Membrane</keyword>
<dbReference type="GO" id="GO:0016020">
    <property type="term" value="C:membrane"/>
    <property type="evidence" value="ECO:0007669"/>
    <property type="project" value="UniProtKB-SubCell"/>
</dbReference>
<reference evidence="7" key="1">
    <citation type="journal article" date="2014" name="Int. J. Syst. Evol. Microbiol.">
        <title>Complete genome sequence of Corynebacterium casei LMG S-19264T (=DSM 44701T), isolated from a smear-ripened cheese.</title>
        <authorList>
            <consortium name="US DOE Joint Genome Institute (JGI-PGF)"/>
            <person name="Walter F."/>
            <person name="Albersmeier A."/>
            <person name="Kalinowski J."/>
            <person name="Ruckert C."/>
        </authorList>
    </citation>
    <scope>NUCLEOTIDE SEQUENCE</scope>
    <source>
        <strain evidence="7">CGMCC 1.15448</strain>
    </source>
</reference>
<dbReference type="CDD" id="cd17393">
    <property type="entry name" value="MFS_MosC_like"/>
    <property type="match status" value="1"/>
</dbReference>
<feature type="domain" description="Major facilitator superfamily (MFS) profile" evidence="6">
    <location>
        <begin position="13"/>
        <end position="380"/>
    </location>
</feature>
<accession>A0A8J2U763</accession>
<evidence type="ECO:0000256" key="2">
    <source>
        <dbReference type="ARBA" id="ARBA00022692"/>
    </source>
</evidence>
<feature type="transmembrane region" description="Helical" evidence="5">
    <location>
        <begin position="169"/>
        <end position="188"/>
    </location>
</feature>
<evidence type="ECO:0000313" key="8">
    <source>
        <dbReference type="Proteomes" id="UP000607559"/>
    </source>
</evidence>
<dbReference type="PANTHER" id="PTHR23514:SF13">
    <property type="entry name" value="INNER MEMBRANE PROTEIN YBJJ"/>
    <property type="match status" value="1"/>
</dbReference>
<dbReference type="PROSITE" id="PS50850">
    <property type="entry name" value="MFS"/>
    <property type="match status" value="1"/>
</dbReference>
<keyword evidence="2 5" id="KW-0812">Transmembrane</keyword>
<comment type="subcellular location">
    <subcellularLocation>
        <location evidence="1">Membrane</location>
        <topology evidence="1">Multi-pass membrane protein</topology>
    </subcellularLocation>
</comment>
<proteinExistence type="predicted"/>
<evidence type="ECO:0000313" key="7">
    <source>
        <dbReference type="EMBL" id="GGA83157.1"/>
    </source>
</evidence>
<dbReference type="SUPFAM" id="SSF103473">
    <property type="entry name" value="MFS general substrate transporter"/>
    <property type="match status" value="1"/>
</dbReference>
<dbReference type="EMBL" id="BMJC01000001">
    <property type="protein sequence ID" value="GGA83157.1"/>
    <property type="molecule type" value="Genomic_DNA"/>
</dbReference>
<dbReference type="InterPro" id="IPR020846">
    <property type="entry name" value="MFS_dom"/>
</dbReference>
<dbReference type="InterPro" id="IPR036259">
    <property type="entry name" value="MFS_trans_sf"/>
</dbReference>
<dbReference type="PANTHER" id="PTHR23514">
    <property type="entry name" value="BYPASS OF STOP CODON PROTEIN 6"/>
    <property type="match status" value="1"/>
</dbReference>
<dbReference type="GO" id="GO:0022857">
    <property type="term" value="F:transmembrane transporter activity"/>
    <property type="evidence" value="ECO:0007669"/>
    <property type="project" value="InterPro"/>
</dbReference>
<feature type="transmembrane region" description="Helical" evidence="5">
    <location>
        <begin position="208"/>
        <end position="229"/>
    </location>
</feature>
<organism evidence="7 8">
    <name type="scientific">Puia dinghuensis</name>
    <dbReference type="NCBI Taxonomy" id="1792502"/>
    <lineage>
        <taxon>Bacteria</taxon>
        <taxon>Pseudomonadati</taxon>
        <taxon>Bacteroidota</taxon>
        <taxon>Chitinophagia</taxon>
        <taxon>Chitinophagales</taxon>
        <taxon>Chitinophagaceae</taxon>
        <taxon>Puia</taxon>
    </lineage>
</organism>
<keyword evidence="3 5" id="KW-1133">Transmembrane helix</keyword>
<gene>
    <name evidence="7" type="ORF">GCM10011511_02730</name>
</gene>
<name>A0A8J2U763_9BACT</name>